<dbReference type="PANTHER" id="PTHR45754">
    <property type="entry name" value="METHYLENETETRAHYDROFOLATE REDUCTASE"/>
    <property type="match status" value="1"/>
</dbReference>
<evidence type="ECO:0000256" key="4">
    <source>
        <dbReference type="ARBA" id="ARBA00022605"/>
    </source>
</evidence>
<keyword evidence="14" id="KW-1185">Reference proteome</keyword>
<evidence type="ECO:0000256" key="10">
    <source>
        <dbReference type="ARBA" id="ARBA00034478"/>
    </source>
</evidence>
<keyword evidence="8" id="KW-0520">NAD</keyword>
<evidence type="ECO:0000256" key="8">
    <source>
        <dbReference type="ARBA" id="ARBA00023027"/>
    </source>
</evidence>
<keyword evidence="4" id="KW-0028">Amino-acid biosynthesis</keyword>
<dbReference type="GO" id="GO:0005829">
    <property type="term" value="C:cytosol"/>
    <property type="evidence" value="ECO:0007669"/>
    <property type="project" value="InterPro"/>
</dbReference>
<proteinExistence type="inferred from homology"/>
<keyword evidence="9" id="KW-0486">Methionine biosynthesis</keyword>
<gene>
    <name evidence="13" type="primary">metF</name>
    <name evidence="13" type="ORF">V3330_05545</name>
</gene>
<evidence type="ECO:0000256" key="9">
    <source>
        <dbReference type="ARBA" id="ARBA00023167"/>
    </source>
</evidence>
<name>A0AAW9RB06_9GAMM</name>
<evidence type="ECO:0000256" key="12">
    <source>
        <dbReference type="RuleBase" id="RU003862"/>
    </source>
</evidence>
<dbReference type="GO" id="GO:0106312">
    <property type="term" value="F:methylenetetrahydrofolate reductase (NADH) activity"/>
    <property type="evidence" value="ECO:0007669"/>
    <property type="project" value="UniProtKB-EC"/>
</dbReference>
<evidence type="ECO:0000256" key="6">
    <source>
        <dbReference type="ARBA" id="ARBA00022827"/>
    </source>
</evidence>
<comment type="cofactor">
    <cofactor evidence="1 12">
        <name>FAD</name>
        <dbReference type="ChEBI" id="CHEBI:57692"/>
    </cofactor>
</comment>
<dbReference type="NCBIfam" id="TIGR00676">
    <property type="entry name" value="fadh2"/>
    <property type="match status" value="1"/>
</dbReference>
<dbReference type="RefSeq" id="WP_354694401.1">
    <property type="nucleotide sequence ID" value="NZ_JAZHOG010000003.1"/>
</dbReference>
<evidence type="ECO:0000313" key="13">
    <source>
        <dbReference type="EMBL" id="MEJ8567082.1"/>
    </source>
</evidence>
<comment type="similarity">
    <text evidence="3 12">Belongs to the methylenetetrahydrofolate reductase family.</text>
</comment>
<protein>
    <recommendedName>
        <fullName evidence="12">Methylenetetrahydrofolate reductase</fullName>
        <ecNumber evidence="12">1.5.1.54</ecNumber>
    </recommendedName>
</protein>
<dbReference type="Gene3D" id="3.20.20.220">
    <property type="match status" value="1"/>
</dbReference>
<dbReference type="InterPro" id="IPR004620">
    <property type="entry name" value="MTHF_reductase_bac"/>
</dbReference>
<evidence type="ECO:0000256" key="7">
    <source>
        <dbReference type="ARBA" id="ARBA00023002"/>
    </source>
</evidence>
<keyword evidence="5 12" id="KW-0285">Flavoprotein</keyword>
<dbReference type="EC" id="1.5.1.54" evidence="12"/>
<evidence type="ECO:0000256" key="3">
    <source>
        <dbReference type="ARBA" id="ARBA00006743"/>
    </source>
</evidence>
<comment type="caution">
    <text evidence="13">The sequence shown here is derived from an EMBL/GenBank/DDBJ whole genome shotgun (WGS) entry which is preliminary data.</text>
</comment>
<dbReference type="InterPro" id="IPR003171">
    <property type="entry name" value="Mehydrof_redctse-like"/>
</dbReference>
<dbReference type="AlphaFoldDB" id="A0AAW9RB06"/>
<comment type="pathway">
    <text evidence="2 12">One-carbon metabolism; tetrahydrofolate interconversion.</text>
</comment>
<organism evidence="13 14">
    <name type="scientific">Elongatibacter sediminis</name>
    <dbReference type="NCBI Taxonomy" id="3119006"/>
    <lineage>
        <taxon>Bacteria</taxon>
        <taxon>Pseudomonadati</taxon>
        <taxon>Pseudomonadota</taxon>
        <taxon>Gammaproteobacteria</taxon>
        <taxon>Chromatiales</taxon>
        <taxon>Wenzhouxiangellaceae</taxon>
        <taxon>Elongatibacter</taxon>
    </lineage>
</organism>
<sequence length="287" mass="31754">MSAPPVSFEFFPPRSAEQKLVLESTWQKLSPLRPAYLSVTFGAGGSTLDSTRETVNALLGESGVPVAPHISCMVRSESQIRDLLQRYREDGVERLVVLRGDRPEGMTGPGPFQYANELVRWIRREFGAAFHIEVACYPEFHPESPSPQEEMKFFRAKVDAGADGAITQYFYNADSYFRLLDDCARAGIDIPVTPGIMPITNYRQLSRFSDMCGAEIPRWIRRRLEGFGDDGASIRAFGLDVVSGLCERLLAGGAPGLHIYTLNRANASLLLWQRLAGEAAGKPAPVR</sequence>
<dbReference type="Proteomes" id="UP001359886">
    <property type="component" value="Unassembled WGS sequence"/>
</dbReference>
<dbReference type="GO" id="GO:0035999">
    <property type="term" value="P:tetrahydrofolate interconversion"/>
    <property type="evidence" value="ECO:0007669"/>
    <property type="project" value="TreeGrafter"/>
</dbReference>
<dbReference type="InterPro" id="IPR029041">
    <property type="entry name" value="FAD-linked_oxidoreductase-like"/>
</dbReference>
<evidence type="ECO:0000256" key="11">
    <source>
        <dbReference type="ARBA" id="ARBA00048628"/>
    </source>
</evidence>
<dbReference type="CDD" id="cd00537">
    <property type="entry name" value="MTHFR"/>
    <property type="match status" value="1"/>
</dbReference>
<dbReference type="GO" id="GO:0009086">
    <property type="term" value="P:methionine biosynthetic process"/>
    <property type="evidence" value="ECO:0007669"/>
    <property type="project" value="UniProtKB-KW"/>
</dbReference>
<dbReference type="Pfam" id="PF02219">
    <property type="entry name" value="MTHFR"/>
    <property type="match status" value="1"/>
</dbReference>
<keyword evidence="7 12" id="KW-0560">Oxidoreductase</keyword>
<accession>A0AAW9RB06</accession>
<dbReference type="SUPFAM" id="SSF51730">
    <property type="entry name" value="FAD-linked oxidoreductase"/>
    <property type="match status" value="1"/>
</dbReference>
<evidence type="ECO:0000313" key="14">
    <source>
        <dbReference type="Proteomes" id="UP001359886"/>
    </source>
</evidence>
<comment type="pathway">
    <text evidence="10">Amino-acid biosynthesis; L-methionine biosynthesis via de novo pathway.</text>
</comment>
<evidence type="ECO:0000256" key="2">
    <source>
        <dbReference type="ARBA" id="ARBA00004777"/>
    </source>
</evidence>
<reference evidence="13 14" key="1">
    <citation type="submission" date="2024-02" db="EMBL/GenBank/DDBJ databases">
        <title>A novel Wenzhouxiangellaceae bacterium, isolated from coastal sediments.</title>
        <authorList>
            <person name="Du Z.-J."/>
            <person name="Ye Y.-Q."/>
            <person name="Zhang X.-Y."/>
        </authorList>
    </citation>
    <scope>NUCLEOTIDE SEQUENCE [LARGE SCALE GENOMIC DNA]</scope>
    <source>
        <strain evidence="13 14">CH-27</strain>
    </source>
</reference>
<dbReference type="EMBL" id="JAZHOG010000003">
    <property type="protein sequence ID" value="MEJ8567082.1"/>
    <property type="molecule type" value="Genomic_DNA"/>
</dbReference>
<evidence type="ECO:0000256" key="1">
    <source>
        <dbReference type="ARBA" id="ARBA00001974"/>
    </source>
</evidence>
<comment type="catalytic activity">
    <reaction evidence="11">
        <text>(6S)-5-methyl-5,6,7,8-tetrahydrofolate + NAD(+) = (6R)-5,10-methylene-5,6,7,8-tetrahydrofolate + NADH + H(+)</text>
        <dbReference type="Rhea" id="RHEA:19821"/>
        <dbReference type="ChEBI" id="CHEBI:15378"/>
        <dbReference type="ChEBI" id="CHEBI:15636"/>
        <dbReference type="ChEBI" id="CHEBI:18608"/>
        <dbReference type="ChEBI" id="CHEBI:57540"/>
        <dbReference type="ChEBI" id="CHEBI:57945"/>
        <dbReference type="EC" id="1.5.1.54"/>
    </reaction>
    <physiologicalReaction direction="right-to-left" evidence="11">
        <dbReference type="Rhea" id="RHEA:19823"/>
    </physiologicalReaction>
</comment>
<keyword evidence="6 12" id="KW-0274">FAD</keyword>
<dbReference type="GO" id="GO:0071949">
    <property type="term" value="F:FAD binding"/>
    <property type="evidence" value="ECO:0007669"/>
    <property type="project" value="TreeGrafter"/>
</dbReference>
<evidence type="ECO:0000256" key="5">
    <source>
        <dbReference type="ARBA" id="ARBA00022630"/>
    </source>
</evidence>
<dbReference type="PANTHER" id="PTHR45754:SF3">
    <property type="entry name" value="METHYLENETETRAHYDROFOLATE REDUCTASE (NADPH)"/>
    <property type="match status" value="1"/>
</dbReference>